<gene>
    <name evidence="4" type="ORF">K435DRAFT_761043</name>
    <name evidence="3" type="ORF">K435DRAFT_761880</name>
</gene>
<protein>
    <submittedName>
        <fullName evidence="3">Uncharacterized protein</fullName>
    </submittedName>
</protein>
<feature type="region of interest" description="Disordered" evidence="1">
    <location>
        <begin position="180"/>
        <end position="202"/>
    </location>
</feature>
<keyword evidence="2" id="KW-0812">Transmembrane</keyword>
<dbReference type="AlphaFoldDB" id="A0A4S8LHC2"/>
<dbReference type="OrthoDB" id="2550114at2759"/>
<keyword evidence="2" id="KW-0472">Membrane</keyword>
<feature type="transmembrane region" description="Helical" evidence="2">
    <location>
        <begin position="33"/>
        <end position="57"/>
    </location>
</feature>
<evidence type="ECO:0000313" key="3">
    <source>
        <dbReference type="EMBL" id="THU88394.1"/>
    </source>
</evidence>
<sequence>MASYEMTDLSKRSSEEDKDSVQIHGVEDNSISWWTLTSAAFFGIFSAILVLFPRLLLFLSETATQDNRPSLTSLETFLATHFGIWLVAIAISLVLTMPSQSPLHTPKTSTHPLLVITTITSLFAALVSYNTRSVGVLATLYAAASSIVGLWGLWALVFEGSAHVSRKTGADKHTSSFIFGNKSSASQRKKQWKKEGGDSSKP</sequence>
<dbReference type="PANTHER" id="PTHR39605:SF1">
    <property type="entry name" value="MAJOR FACILITATOR SUPERFAMILY (MFS) PROFILE DOMAIN-CONTAINING PROTEIN"/>
    <property type="match status" value="1"/>
</dbReference>
<evidence type="ECO:0000313" key="4">
    <source>
        <dbReference type="EMBL" id="THU89540.1"/>
    </source>
</evidence>
<feature type="transmembrane region" description="Helical" evidence="2">
    <location>
        <begin position="77"/>
        <end position="97"/>
    </location>
</feature>
<dbReference type="EMBL" id="ML179410">
    <property type="protein sequence ID" value="THU88394.1"/>
    <property type="molecule type" value="Genomic_DNA"/>
</dbReference>
<feature type="compositionally biased region" description="Basic and acidic residues" evidence="1">
    <location>
        <begin position="193"/>
        <end position="202"/>
    </location>
</feature>
<dbReference type="EMBL" id="ML179364">
    <property type="protein sequence ID" value="THU89540.1"/>
    <property type="molecule type" value="Genomic_DNA"/>
</dbReference>
<organism evidence="3 5">
    <name type="scientific">Dendrothele bispora (strain CBS 962.96)</name>
    <dbReference type="NCBI Taxonomy" id="1314807"/>
    <lineage>
        <taxon>Eukaryota</taxon>
        <taxon>Fungi</taxon>
        <taxon>Dikarya</taxon>
        <taxon>Basidiomycota</taxon>
        <taxon>Agaricomycotina</taxon>
        <taxon>Agaricomycetes</taxon>
        <taxon>Agaricomycetidae</taxon>
        <taxon>Agaricales</taxon>
        <taxon>Agaricales incertae sedis</taxon>
        <taxon>Dendrothele</taxon>
    </lineage>
</organism>
<reference evidence="3 5" key="1">
    <citation type="journal article" date="2019" name="Nat. Ecol. Evol.">
        <title>Megaphylogeny resolves global patterns of mushroom evolution.</title>
        <authorList>
            <person name="Varga T."/>
            <person name="Krizsan K."/>
            <person name="Foldi C."/>
            <person name="Dima B."/>
            <person name="Sanchez-Garcia M."/>
            <person name="Sanchez-Ramirez S."/>
            <person name="Szollosi G.J."/>
            <person name="Szarkandi J.G."/>
            <person name="Papp V."/>
            <person name="Albert L."/>
            <person name="Andreopoulos W."/>
            <person name="Angelini C."/>
            <person name="Antonin V."/>
            <person name="Barry K.W."/>
            <person name="Bougher N.L."/>
            <person name="Buchanan P."/>
            <person name="Buyck B."/>
            <person name="Bense V."/>
            <person name="Catcheside P."/>
            <person name="Chovatia M."/>
            <person name="Cooper J."/>
            <person name="Damon W."/>
            <person name="Desjardin D."/>
            <person name="Finy P."/>
            <person name="Geml J."/>
            <person name="Haridas S."/>
            <person name="Hughes K."/>
            <person name="Justo A."/>
            <person name="Karasinski D."/>
            <person name="Kautmanova I."/>
            <person name="Kiss B."/>
            <person name="Kocsube S."/>
            <person name="Kotiranta H."/>
            <person name="LaButti K.M."/>
            <person name="Lechner B.E."/>
            <person name="Liimatainen K."/>
            <person name="Lipzen A."/>
            <person name="Lukacs Z."/>
            <person name="Mihaltcheva S."/>
            <person name="Morgado L.N."/>
            <person name="Niskanen T."/>
            <person name="Noordeloos M.E."/>
            <person name="Ohm R.A."/>
            <person name="Ortiz-Santana B."/>
            <person name="Ovrebo C."/>
            <person name="Racz N."/>
            <person name="Riley R."/>
            <person name="Savchenko A."/>
            <person name="Shiryaev A."/>
            <person name="Soop K."/>
            <person name="Spirin V."/>
            <person name="Szebenyi C."/>
            <person name="Tomsovsky M."/>
            <person name="Tulloss R.E."/>
            <person name="Uehling J."/>
            <person name="Grigoriev I.V."/>
            <person name="Vagvolgyi C."/>
            <person name="Papp T."/>
            <person name="Martin F.M."/>
            <person name="Miettinen O."/>
            <person name="Hibbett D.S."/>
            <person name="Nagy L.G."/>
        </authorList>
    </citation>
    <scope>NUCLEOTIDE SEQUENCE [LARGE SCALE GENOMIC DNA]</scope>
    <source>
        <strain evidence="3 5">CBS 962.96</strain>
    </source>
</reference>
<accession>A0A4S8LHC2</accession>
<keyword evidence="5" id="KW-1185">Reference proteome</keyword>
<dbReference type="Proteomes" id="UP000297245">
    <property type="component" value="Unassembled WGS sequence"/>
</dbReference>
<evidence type="ECO:0000256" key="1">
    <source>
        <dbReference type="SAM" id="MobiDB-lite"/>
    </source>
</evidence>
<evidence type="ECO:0000313" key="5">
    <source>
        <dbReference type="Proteomes" id="UP000297245"/>
    </source>
</evidence>
<feature type="transmembrane region" description="Helical" evidence="2">
    <location>
        <begin position="109"/>
        <end position="129"/>
    </location>
</feature>
<name>A0A4S8LHC2_DENBC</name>
<keyword evidence="2" id="KW-1133">Transmembrane helix</keyword>
<dbReference type="PANTHER" id="PTHR39605">
    <property type="entry name" value="MAJOR FACILITATOR SUPERFAMILY (MFS) PROFILE DOMAIN-CONTAINING PROTEIN"/>
    <property type="match status" value="1"/>
</dbReference>
<feature type="transmembrane region" description="Helical" evidence="2">
    <location>
        <begin position="135"/>
        <end position="157"/>
    </location>
</feature>
<proteinExistence type="predicted"/>
<evidence type="ECO:0000256" key="2">
    <source>
        <dbReference type="SAM" id="Phobius"/>
    </source>
</evidence>